<dbReference type="Pfam" id="PF06668">
    <property type="entry name" value="ITI_HC_C"/>
    <property type="match status" value="1"/>
</dbReference>
<dbReference type="InterPro" id="IPR036465">
    <property type="entry name" value="vWFA_dom_sf"/>
</dbReference>
<dbReference type="AlphaFoldDB" id="A0A670K4D4"/>
<proteinExistence type="predicted"/>
<evidence type="ECO:0000259" key="1">
    <source>
        <dbReference type="PROSITE" id="PS50234"/>
    </source>
</evidence>
<dbReference type="SUPFAM" id="SSF53300">
    <property type="entry name" value="vWA-like"/>
    <property type="match status" value="1"/>
</dbReference>
<accession>A0A670K4D4</accession>
<sequence>MISRAFCSLGTDINAALLAAASVFNRSSPAAGKVVKEQRIPLIIFLTDGEPTSGVTAGSRILSNAQQALKGTTSLFGLAFGDDADYGLMRRLSLENRGVARRIYEDADATLQLKGFYDEIASPLLYDVELAYLDGVAQDLTQNLFPNYFLGSELVVAGRVKPGASELRVRTTGHGQEGPLSLENDISANATEAAPFGCFGDANQISRFVQRLWAYFTIQDLLQARFRANDTAARRLLTEKATNLSLKYNFVTPVTSLIVVRPDEDREKVTKGGRATSPPFAAMTAVTPATAFISPVPPAPDSHASLIFTFSILHPCLFFLAVDGDPHFVVRLPHSLGNLCFTLDGCSGDVLRLVSDPATGLSVNGHLMGAPFRPGHEERPRTYFDAITIAVEHPRVGYVVNVTRKGVTLHGEGELVLPFAQRAAIHKPQLAISVWPEANVTVWIGHEVEFLVLLHRYSHPTALQRDHLGFYVVNSKGLSASAGGLLGEQHLLQMQLLGC</sequence>
<evidence type="ECO:0000313" key="2">
    <source>
        <dbReference type="Ensembl" id="ENSPMRP00000032388.1"/>
    </source>
</evidence>
<dbReference type="PANTHER" id="PTHR10338">
    <property type="entry name" value="INTER-ALPHA-TRYPSIN INHIBITOR HEAVY CHAIN FAMILY MEMBER"/>
    <property type="match status" value="1"/>
</dbReference>
<organism evidence="2 3">
    <name type="scientific">Podarcis muralis</name>
    <name type="common">Wall lizard</name>
    <name type="synonym">Lacerta muralis</name>
    <dbReference type="NCBI Taxonomy" id="64176"/>
    <lineage>
        <taxon>Eukaryota</taxon>
        <taxon>Metazoa</taxon>
        <taxon>Chordata</taxon>
        <taxon>Craniata</taxon>
        <taxon>Vertebrata</taxon>
        <taxon>Euteleostomi</taxon>
        <taxon>Lepidosauria</taxon>
        <taxon>Squamata</taxon>
        <taxon>Bifurcata</taxon>
        <taxon>Unidentata</taxon>
        <taxon>Episquamata</taxon>
        <taxon>Laterata</taxon>
        <taxon>Lacertibaenia</taxon>
        <taxon>Lacertidae</taxon>
        <taxon>Podarcis</taxon>
    </lineage>
</organism>
<dbReference type="GO" id="GO:0030212">
    <property type="term" value="P:hyaluronan metabolic process"/>
    <property type="evidence" value="ECO:0007669"/>
    <property type="project" value="InterPro"/>
</dbReference>
<dbReference type="GeneTree" id="ENSGT00940000162980"/>
<gene>
    <name evidence="2" type="primary">ITIH6</name>
</gene>
<name>A0A670K4D4_PODMU</name>
<dbReference type="InterPro" id="IPR002035">
    <property type="entry name" value="VWF_A"/>
</dbReference>
<dbReference type="PANTHER" id="PTHR10338:SF155">
    <property type="entry name" value="INTER-ALPHA-TRYPSIN INHIBITOR HEAVY CHAIN H6"/>
    <property type="match status" value="1"/>
</dbReference>
<reference evidence="2 3" key="1">
    <citation type="journal article" date="2019" name="Proc. Natl. Acad. Sci. U.S.A.">
        <title>Regulatory changes in pterin and carotenoid genes underlie balanced color polymorphisms in the wall lizard.</title>
        <authorList>
            <person name="Andrade P."/>
            <person name="Pinho C."/>
            <person name="Perez I de Lanuza G."/>
            <person name="Afonso S."/>
            <person name="Brejcha J."/>
            <person name="Rubin C.J."/>
            <person name="Wallerman O."/>
            <person name="Pereira P."/>
            <person name="Sabatino S.J."/>
            <person name="Bellati A."/>
            <person name="Pellitteri-Rosa D."/>
            <person name="Bosakova Z."/>
            <person name="Bunikis I."/>
            <person name="Carretero M.A."/>
            <person name="Feiner N."/>
            <person name="Marsik P."/>
            <person name="Pauperio F."/>
            <person name="Salvi D."/>
            <person name="Soler L."/>
            <person name="While G.M."/>
            <person name="Uller T."/>
            <person name="Font E."/>
            <person name="Andersson L."/>
            <person name="Carneiro M."/>
        </authorList>
    </citation>
    <scope>NUCLEOTIDE SEQUENCE</scope>
</reference>
<dbReference type="PROSITE" id="PS50234">
    <property type="entry name" value="VWFA"/>
    <property type="match status" value="1"/>
</dbReference>
<protein>
    <submittedName>
        <fullName evidence="2">Inter-alpha-trypsin inhibitor heavy chain family member 6</fullName>
    </submittedName>
</protein>
<keyword evidence="3" id="KW-1185">Reference proteome</keyword>
<dbReference type="Pfam" id="PF00092">
    <property type="entry name" value="VWA"/>
    <property type="match status" value="1"/>
</dbReference>
<dbReference type="GO" id="GO:0004867">
    <property type="term" value="F:serine-type endopeptidase inhibitor activity"/>
    <property type="evidence" value="ECO:0007669"/>
    <property type="project" value="InterPro"/>
</dbReference>
<evidence type="ECO:0000313" key="3">
    <source>
        <dbReference type="Proteomes" id="UP000472272"/>
    </source>
</evidence>
<dbReference type="Ensembl" id="ENSPMRT00000034344.1">
    <property type="protein sequence ID" value="ENSPMRP00000032388.1"/>
    <property type="gene ID" value="ENSPMRG00000020797.1"/>
</dbReference>
<dbReference type="InterPro" id="IPR010600">
    <property type="entry name" value="ITI_HC_C"/>
</dbReference>
<dbReference type="Proteomes" id="UP000472272">
    <property type="component" value="Chromosome 17"/>
</dbReference>
<dbReference type="Gene3D" id="3.40.50.410">
    <property type="entry name" value="von Willebrand factor, type A domain"/>
    <property type="match status" value="1"/>
</dbReference>
<feature type="domain" description="VWFA" evidence="1">
    <location>
        <begin position="1"/>
        <end position="120"/>
    </location>
</feature>
<reference evidence="2" key="3">
    <citation type="submission" date="2025-09" db="UniProtKB">
        <authorList>
            <consortium name="Ensembl"/>
        </authorList>
    </citation>
    <scope>IDENTIFICATION</scope>
</reference>
<dbReference type="InterPro" id="IPR050934">
    <property type="entry name" value="ITIH"/>
</dbReference>
<reference evidence="2" key="2">
    <citation type="submission" date="2025-08" db="UniProtKB">
        <authorList>
            <consortium name="Ensembl"/>
        </authorList>
    </citation>
    <scope>IDENTIFICATION</scope>
</reference>